<dbReference type="FunFam" id="1.20.1640.10:FF:000013">
    <property type="entry name" value="PaTched Related family"/>
    <property type="match status" value="1"/>
</dbReference>
<name>A0A183UW65_TOXCA</name>
<keyword evidence="7" id="KW-0325">Glycoprotein</keyword>
<organism evidence="12 13">
    <name type="scientific">Toxocara canis</name>
    <name type="common">Canine roundworm</name>
    <dbReference type="NCBI Taxonomy" id="6265"/>
    <lineage>
        <taxon>Eukaryota</taxon>
        <taxon>Metazoa</taxon>
        <taxon>Ecdysozoa</taxon>
        <taxon>Nematoda</taxon>
        <taxon>Chromadorea</taxon>
        <taxon>Rhabditida</taxon>
        <taxon>Spirurina</taxon>
        <taxon>Ascaridomorpha</taxon>
        <taxon>Ascaridoidea</taxon>
        <taxon>Toxocaridae</taxon>
        <taxon>Toxocara</taxon>
    </lineage>
</organism>
<evidence type="ECO:0000256" key="8">
    <source>
        <dbReference type="SAM" id="MobiDB-lite"/>
    </source>
</evidence>
<feature type="region of interest" description="Disordered" evidence="8">
    <location>
        <begin position="945"/>
        <end position="986"/>
    </location>
</feature>
<comment type="similarity">
    <text evidence="2">Belongs to the patched family.</text>
</comment>
<dbReference type="InterPro" id="IPR051697">
    <property type="entry name" value="Patched_domain-protein"/>
</dbReference>
<dbReference type="Proteomes" id="UP000050794">
    <property type="component" value="Unassembled WGS sequence"/>
</dbReference>
<evidence type="ECO:0000256" key="7">
    <source>
        <dbReference type="ARBA" id="ARBA00023180"/>
    </source>
</evidence>
<evidence type="ECO:0000313" key="12">
    <source>
        <dbReference type="Proteomes" id="UP000050794"/>
    </source>
</evidence>
<feature type="transmembrane region" description="Helical" evidence="9">
    <location>
        <begin position="475"/>
        <end position="507"/>
    </location>
</feature>
<evidence type="ECO:0000256" key="4">
    <source>
        <dbReference type="ARBA" id="ARBA00022692"/>
    </source>
</evidence>
<dbReference type="GO" id="GO:0030659">
    <property type="term" value="C:cytoplasmic vesicle membrane"/>
    <property type="evidence" value="ECO:0007669"/>
    <property type="project" value="TreeGrafter"/>
</dbReference>
<keyword evidence="12" id="KW-1185">Reference proteome</keyword>
<dbReference type="Pfam" id="PF02355">
    <property type="entry name" value="SecD_SecF_C"/>
    <property type="match status" value="1"/>
</dbReference>
<evidence type="ECO:0000256" key="1">
    <source>
        <dbReference type="ARBA" id="ARBA00004651"/>
    </source>
</evidence>
<dbReference type="PROSITE" id="PS50156">
    <property type="entry name" value="SSD"/>
    <property type="match status" value="1"/>
</dbReference>
<evidence type="ECO:0000256" key="3">
    <source>
        <dbReference type="ARBA" id="ARBA00022475"/>
    </source>
</evidence>
<feature type="transmembrane region" description="Helical" evidence="9">
    <location>
        <begin position="406"/>
        <end position="426"/>
    </location>
</feature>
<evidence type="ECO:0000313" key="11">
    <source>
        <dbReference type="EMBL" id="VDM44056.1"/>
    </source>
</evidence>
<dbReference type="PANTHER" id="PTHR10796:SF90">
    <property type="entry name" value="SSD DOMAIN-CONTAINING PROTEIN"/>
    <property type="match status" value="1"/>
</dbReference>
<feature type="transmembrane region" description="Helical" evidence="9">
    <location>
        <begin position="798"/>
        <end position="818"/>
    </location>
</feature>
<keyword evidence="3" id="KW-1003">Cell membrane</keyword>
<dbReference type="WBParaSite" id="TCNE_0001273501-mRNA-1">
    <property type="protein sequence ID" value="TCNE_0001273501-mRNA-1"/>
    <property type="gene ID" value="TCNE_0001273501"/>
</dbReference>
<accession>A0A183UW65</accession>
<protein>
    <submittedName>
        <fullName evidence="13">Patched domain-containing protein 3</fullName>
    </submittedName>
</protein>
<keyword evidence="4 9" id="KW-0812">Transmembrane</keyword>
<feature type="transmembrane region" description="Helical" evidence="9">
    <location>
        <begin position="905"/>
        <end position="924"/>
    </location>
</feature>
<dbReference type="InterPro" id="IPR048634">
    <property type="entry name" value="SecD_SecF_C"/>
</dbReference>
<dbReference type="AlphaFoldDB" id="A0A183UW65"/>
<keyword evidence="6 9" id="KW-0472">Membrane</keyword>
<sequence length="986" mass="110776">MALAQAGGGGGHTMPVQLSVECANETSNILESQQQQPHIPNTQQLLVPTHNNRAKASKFLAFCQQLTLRRLFHLIGFSIGTYPLAYLIAAVIIAGTSGGMYFLKLEDRVRDGYTPATSPSRYETDVLREFLHSVGDPTLTTVVLRSRDGGSMHRLRQLEEAVRLHTFLMGNLTATVPLTGEQVIYGNICGSYCNTNIVIEYFYRALLDELERDRLGKDRTRLTNLTYPIAKIAGFDIHLERSFYGVRLRRYDTSNSAPNDSISDDVEVSRLSRVTDIEDVHIILMIFRGDIPSVEMEAKLNAWEMAVYNFATINYTNQDVEMLVLGAEIVNHELINDSQKMTAYFATGFAAMFVFVAATVVGGATYNGVMDAAKLFVAFGATVCPILAITVTFGVYALASLRTNTIMLIMPFLIMGIGVNDAFLMIHCWQRLSSDRIVNERLGLVLEEVGPSITITTLTNVITFGIGALTPTPEISLFCMATAIALGFAYIFTLVLFGPILYLATILEGKRKKSAARALVNAWIRRALKLYCGLISQKVFGVVLLIVTLVYWYFGVIGTLNIKTRLDVEKLLPKDSPLQEANGVISNLVWTEYYPVTILVNNPIDIRDKYIMDEFNAMVEDFEAMDKCKGNLFSIVRQQYTMLWLRDYMTYWRDATLYDFDFYEDSDAIMSTTPFAVDPLKTGIDYSRLGEFLQSPIYKHWVSFMRLRNDTELPVEKFWLTVAYHNATSWNDRIELMQQWRVIVHSYKRLNATVWEANSMFVDQMLSLKTLTLQTGIWTLVCMTAVCALFIQNPFSVLVASMAIASISLGVVGYLSWWHLDLDPATLCAILMSIGMSVDFTAHVSYHYQLRKRKKMRDNRVVKVALKNSRKKLEYTLECVAWPMTQAGLSTVTCNYIPLVFLKTISLVVICGLFHGLVLLPSLLSSLPQSLIEINCYRIIFPQNRTPSDSGPDSDRDNSSDTSADNEREVAPTAEFLLHPPSNSAP</sequence>
<dbReference type="SUPFAM" id="SSF82866">
    <property type="entry name" value="Multidrug efflux transporter AcrB transmembrane domain"/>
    <property type="match status" value="2"/>
</dbReference>
<evidence type="ECO:0000259" key="10">
    <source>
        <dbReference type="PROSITE" id="PS50156"/>
    </source>
</evidence>
<evidence type="ECO:0000313" key="13">
    <source>
        <dbReference type="WBParaSite" id="TCNE_0001273501-mRNA-1"/>
    </source>
</evidence>
<dbReference type="Pfam" id="PF02460">
    <property type="entry name" value="Patched"/>
    <property type="match status" value="1"/>
</dbReference>
<evidence type="ECO:0000256" key="9">
    <source>
        <dbReference type="SAM" id="Phobius"/>
    </source>
</evidence>
<dbReference type="Gene3D" id="1.20.1640.10">
    <property type="entry name" value="Multidrug efflux transporter AcrB transmembrane domain"/>
    <property type="match status" value="2"/>
</dbReference>
<evidence type="ECO:0000256" key="6">
    <source>
        <dbReference type="ARBA" id="ARBA00023136"/>
    </source>
</evidence>
<dbReference type="PANTHER" id="PTHR10796">
    <property type="entry name" value="PATCHED-RELATED"/>
    <property type="match status" value="1"/>
</dbReference>
<dbReference type="GO" id="GO:0018996">
    <property type="term" value="P:molting cycle, collagen and cuticulin-based cuticle"/>
    <property type="evidence" value="ECO:0007669"/>
    <property type="project" value="TreeGrafter"/>
</dbReference>
<feature type="transmembrane region" description="Helical" evidence="9">
    <location>
        <begin position="376"/>
        <end position="399"/>
    </location>
</feature>
<evidence type="ECO:0000256" key="2">
    <source>
        <dbReference type="ARBA" id="ARBA00005585"/>
    </source>
</evidence>
<feature type="transmembrane region" description="Helical" evidence="9">
    <location>
        <begin position="528"/>
        <end position="554"/>
    </location>
</feature>
<feature type="transmembrane region" description="Helical" evidence="9">
    <location>
        <begin position="771"/>
        <end position="791"/>
    </location>
</feature>
<dbReference type="InterPro" id="IPR003392">
    <property type="entry name" value="PTHD_SSD"/>
</dbReference>
<reference evidence="11 12" key="2">
    <citation type="submission" date="2018-11" db="EMBL/GenBank/DDBJ databases">
        <authorList>
            <consortium name="Pathogen Informatics"/>
        </authorList>
    </citation>
    <scope>NUCLEOTIDE SEQUENCE [LARGE SCALE GENOMIC DNA]</scope>
</reference>
<keyword evidence="5 9" id="KW-1133">Transmembrane helix</keyword>
<dbReference type="GO" id="GO:0005886">
    <property type="term" value="C:plasma membrane"/>
    <property type="evidence" value="ECO:0007669"/>
    <property type="project" value="UniProtKB-SubCell"/>
</dbReference>
<dbReference type="EMBL" id="UYWY01021402">
    <property type="protein sequence ID" value="VDM44056.1"/>
    <property type="molecule type" value="Genomic_DNA"/>
</dbReference>
<feature type="compositionally biased region" description="Basic and acidic residues" evidence="8">
    <location>
        <begin position="953"/>
        <end position="970"/>
    </location>
</feature>
<comment type="subcellular location">
    <subcellularLocation>
        <location evidence="1">Cell membrane</location>
        <topology evidence="1">Multi-pass membrane protein</topology>
    </subcellularLocation>
</comment>
<evidence type="ECO:0000256" key="5">
    <source>
        <dbReference type="ARBA" id="ARBA00022989"/>
    </source>
</evidence>
<dbReference type="InterPro" id="IPR000731">
    <property type="entry name" value="SSD"/>
</dbReference>
<proteinExistence type="inferred from homology"/>
<feature type="transmembrane region" description="Helical" evidence="9">
    <location>
        <begin position="343"/>
        <end position="364"/>
    </location>
</feature>
<dbReference type="GO" id="GO:0006897">
    <property type="term" value="P:endocytosis"/>
    <property type="evidence" value="ECO:0007669"/>
    <property type="project" value="TreeGrafter"/>
</dbReference>
<gene>
    <name evidence="11" type="ORF">TCNE_LOCUS12735</name>
</gene>
<reference evidence="13" key="1">
    <citation type="submission" date="2016-06" db="UniProtKB">
        <authorList>
            <consortium name="WormBaseParasite"/>
        </authorList>
    </citation>
    <scope>IDENTIFICATION</scope>
</reference>
<feature type="domain" description="SSD" evidence="10">
    <location>
        <begin position="373"/>
        <end position="503"/>
    </location>
</feature>
<feature type="transmembrane region" description="Helical" evidence="9">
    <location>
        <begin position="824"/>
        <end position="846"/>
    </location>
</feature>